<feature type="signal peptide" evidence="1">
    <location>
        <begin position="1"/>
        <end position="25"/>
    </location>
</feature>
<reference evidence="3" key="1">
    <citation type="journal article" date="2002" name="DNA Res.">
        <title>Complete genomic sequence of nitrogen-fixing symbiotic bacterium Bradyrhizobium japonicum USDA110.</title>
        <authorList>
            <person name="Kaneko T."/>
            <person name="Nakamura Y."/>
            <person name="Sato S."/>
            <person name="Minamisawa K."/>
            <person name="Uchiumi T."/>
            <person name="Sasamoto S."/>
            <person name="Watanabe A."/>
            <person name="Idesawa K."/>
            <person name="Iriguchi M."/>
            <person name="Kawashima K."/>
            <person name="Kohara M."/>
            <person name="Matsumoto M."/>
            <person name="Shimpo S."/>
            <person name="Tsuruoka H."/>
            <person name="Wada T."/>
            <person name="Yamada M."/>
            <person name="Tabata S."/>
        </authorList>
    </citation>
    <scope>NUCLEOTIDE SEQUENCE [LARGE SCALE GENOMIC DNA]</scope>
    <source>
        <strain evidence="3">JCM 10833 / BCRC 13528 / IAM 13628 / NBRC 14792 / USDA 110</strain>
    </source>
</reference>
<dbReference type="Proteomes" id="UP000002526">
    <property type="component" value="Chromosome"/>
</dbReference>
<feature type="chain" id="PRO_5004302547" evidence="1">
    <location>
        <begin position="26"/>
        <end position="119"/>
    </location>
</feature>
<keyword evidence="3" id="KW-1185">Reference proteome</keyword>
<proteinExistence type="predicted"/>
<sequence>MICMKHFPIVVAVMTAALAPTPVSAQSINLTGIYKCVRMCQGNLPAYITQNGTELNLLTEAGQPSRAWPDWYWPATRIWIDAFNQSAVYSPDGMLIQFDNGTIWQRDLGPVPPPPRSRR</sequence>
<name>Q89RU1_BRADU</name>
<protein>
    <submittedName>
        <fullName evidence="2">Blr2671 protein</fullName>
    </submittedName>
</protein>
<dbReference type="HOGENOM" id="CLU_2104308_0_0_5"/>
<gene>
    <name evidence="2" type="ordered locus">blr2671</name>
</gene>
<dbReference type="PATRIC" id="fig|224911.44.peg.2278"/>
<dbReference type="InParanoid" id="Q89RU1"/>
<keyword evidence="1" id="KW-0732">Signal</keyword>
<dbReference type="EMBL" id="BA000040">
    <property type="protein sequence ID" value="BAC47936.1"/>
    <property type="molecule type" value="Genomic_DNA"/>
</dbReference>
<dbReference type="KEGG" id="bja:blr2671"/>
<dbReference type="STRING" id="224911.AAV28_10360"/>
<evidence type="ECO:0000313" key="2">
    <source>
        <dbReference type="EMBL" id="BAC47936.1"/>
    </source>
</evidence>
<dbReference type="eggNOG" id="ENOG50312N2">
    <property type="taxonomic scope" value="Bacteria"/>
</dbReference>
<evidence type="ECO:0000256" key="1">
    <source>
        <dbReference type="SAM" id="SignalP"/>
    </source>
</evidence>
<dbReference type="AlphaFoldDB" id="Q89RU1"/>
<dbReference type="EnsemblBacteria" id="BAC47936">
    <property type="protein sequence ID" value="BAC47936"/>
    <property type="gene ID" value="BAC47936"/>
</dbReference>
<accession>Q89RU1</accession>
<dbReference type="OrthoDB" id="8250056at2"/>
<organism evidence="2 3">
    <name type="scientific">Bradyrhizobium diazoefficiens (strain JCM 10833 / BCRC 13528 / IAM 13628 / NBRC 14792 / USDA 110)</name>
    <dbReference type="NCBI Taxonomy" id="224911"/>
    <lineage>
        <taxon>Bacteria</taxon>
        <taxon>Pseudomonadati</taxon>
        <taxon>Pseudomonadota</taxon>
        <taxon>Alphaproteobacteria</taxon>
        <taxon>Hyphomicrobiales</taxon>
        <taxon>Nitrobacteraceae</taxon>
        <taxon>Bradyrhizobium</taxon>
    </lineage>
</organism>
<evidence type="ECO:0000313" key="3">
    <source>
        <dbReference type="Proteomes" id="UP000002526"/>
    </source>
</evidence>